<reference evidence="2" key="1">
    <citation type="submission" date="2022-10" db="EMBL/GenBank/DDBJ databases">
        <title>Genome assembly of Pristionchus species.</title>
        <authorList>
            <person name="Yoshida K."/>
            <person name="Sommer R.J."/>
        </authorList>
    </citation>
    <scope>NUCLEOTIDE SEQUENCE [LARGE SCALE GENOMIC DNA]</scope>
    <source>
        <strain evidence="2">RS5460</strain>
    </source>
</reference>
<dbReference type="EMBL" id="BTRK01000001">
    <property type="protein sequence ID" value="GMR30293.1"/>
    <property type="molecule type" value="Genomic_DNA"/>
</dbReference>
<comment type="caution">
    <text evidence="1">The sequence shown here is derived from an EMBL/GenBank/DDBJ whole genome shotgun (WGS) entry which is preliminary data.</text>
</comment>
<name>A0AAN4YXI0_9BILA</name>
<feature type="non-terminal residue" evidence="1">
    <location>
        <position position="97"/>
    </location>
</feature>
<evidence type="ECO:0000313" key="1">
    <source>
        <dbReference type="EMBL" id="GMR30293.1"/>
    </source>
</evidence>
<feature type="non-terminal residue" evidence="1">
    <location>
        <position position="1"/>
    </location>
</feature>
<dbReference type="AlphaFoldDB" id="A0AAN4YXI0"/>
<evidence type="ECO:0000313" key="2">
    <source>
        <dbReference type="Proteomes" id="UP001328107"/>
    </source>
</evidence>
<keyword evidence="2" id="KW-1185">Reference proteome</keyword>
<dbReference type="Proteomes" id="UP001328107">
    <property type="component" value="Unassembled WGS sequence"/>
</dbReference>
<gene>
    <name evidence="1" type="ORF">PMAYCL1PPCAC_00488</name>
</gene>
<protein>
    <submittedName>
        <fullName evidence="1">Uncharacterized protein</fullName>
    </submittedName>
</protein>
<accession>A0AAN4YXI0</accession>
<proteinExistence type="predicted"/>
<organism evidence="1 2">
    <name type="scientific">Pristionchus mayeri</name>
    <dbReference type="NCBI Taxonomy" id="1317129"/>
    <lineage>
        <taxon>Eukaryota</taxon>
        <taxon>Metazoa</taxon>
        <taxon>Ecdysozoa</taxon>
        <taxon>Nematoda</taxon>
        <taxon>Chromadorea</taxon>
        <taxon>Rhabditida</taxon>
        <taxon>Rhabditina</taxon>
        <taxon>Diplogasteromorpha</taxon>
        <taxon>Diplogasteroidea</taxon>
        <taxon>Neodiplogasteridae</taxon>
        <taxon>Pristionchus</taxon>
    </lineage>
</organism>
<sequence length="97" mass="10984">DSMFDSLFSEIPTDTALKYDSFFFLDYGSVEQVDDLKPNASEDSFGNTSVELSQQLQKTKNTTLSEIVDKLQFSFTDLPKKAITRILSLPPPKDRLK</sequence>